<dbReference type="Proteomes" id="UP000765509">
    <property type="component" value="Unassembled WGS sequence"/>
</dbReference>
<keyword evidence="3" id="KW-1185">Reference proteome</keyword>
<proteinExistence type="predicted"/>
<comment type="caution">
    <text evidence="2">The sequence shown here is derived from an EMBL/GenBank/DDBJ whole genome shotgun (WGS) entry which is preliminary data.</text>
</comment>
<feature type="compositionally biased region" description="Polar residues" evidence="1">
    <location>
        <begin position="50"/>
        <end position="62"/>
    </location>
</feature>
<gene>
    <name evidence="2" type="ORF">O181_062949</name>
</gene>
<protein>
    <submittedName>
        <fullName evidence="2">Uncharacterized protein</fullName>
    </submittedName>
</protein>
<reference evidence="2" key="1">
    <citation type="submission" date="2021-03" db="EMBL/GenBank/DDBJ databases">
        <title>Draft genome sequence of rust myrtle Austropuccinia psidii MF-1, a brazilian biotype.</title>
        <authorList>
            <person name="Quecine M.C."/>
            <person name="Pachon D.M.R."/>
            <person name="Bonatelli M.L."/>
            <person name="Correr F.H."/>
            <person name="Franceschini L.M."/>
            <person name="Leite T.F."/>
            <person name="Margarido G.R.A."/>
            <person name="Almeida C.A."/>
            <person name="Ferrarezi J.A."/>
            <person name="Labate C.A."/>
        </authorList>
    </citation>
    <scope>NUCLEOTIDE SEQUENCE</scope>
    <source>
        <strain evidence="2">MF-1</strain>
    </source>
</reference>
<dbReference type="OrthoDB" id="2506366at2759"/>
<evidence type="ECO:0000313" key="2">
    <source>
        <dbReference type="EMBL" id="MBW0523234.1"/>
    </source>
</evidence>
<accession>A0A9Q3ELE6</accession>
<dbReference type="AlphaFoldDB" id="A0A9Q3ELE6"/>
<name>A0A9Q3ELE6_9BASI</name>
<evidence type="ECO:0000256" key="1">
    <source>
        <dbReference type="SAM" id="MobiDB-lite"/>
    </source>
</evidence>
<sequence length="105" mass="12196">MQQELIEILEKEGKRKESSFTLENTPMDETTTIARIFRQEGPPPPFSRHMVSSTTLTSQRPNTLPKRFNIHSQASSHYNRKFIEIEHPLLRLGQSIIAYGLMEKK</sequence>
<organism evidence="2 3">
    <name type="scientific">Austropuccinia psidii MF-1</name>
    <dbReference type="NCBI Taxonomy" id="1389203"/>
    <lineage>
        <taxon>Eukaryota</taxon>
        <taxon>Fungi</taxon>
        <taxon>Dikarya</taxon>
        <taxon>Basidiomycota</taxon>
        <taxon>Pucciniomycotina</taxon>
        <taxon>Pucciniomycetes</taxon>
        <taxon>Pucciniales</taxon>
        <taxon>Sphaerophragmiaceae</taxon>
        <taxon>Austropuccinia</taxon>
    </lineage>
</organism>
<feature type="region of interest" description="Disordered" evidence="1">
    <location>
        <begin position="40"/>
        <end position="64"/>
    </location>
</feature>
<dbReference type="EMBL" id="AVOT02030124">
    <property type="protein sequence ID" value="MBW0523234.1"/>
    <property type="molecule type" value="Genomic_DNA"/>
</dbReference>
<evidence type="ECO:0000313" key="3">
    <source>
        <dbReference type="Proteomes" id="UP000765509"/>
    </source>
</evidence>